<sequence length="690" mass="77643">MKCAAVQSGQSREKKKKMSPSSRRLGGLVDTYLRKKLPRDIHPAITAVRDEGEATTTFLKPPDDEPQATSSNAVVVVGPQGDVVPAQAALDDDDEDYDVSLEEIYRDAKREKKSFELAMEAYESTTTGSKFKTEVTDKSVHTWDDVLTEVQLAADTYYDASGMWGKIQKGLRSFGRNSKAFEAWAMLLPSGSGYFSVLCGGLKLIFGAAARLQDLRSDICDALAEIPILLKCTNMALGIFKRSKDLHQASAALYSAIIAALHHIVVWYREKAMKTLFKSILKQDSYAKQLDDLLLSIRQQADRFEHTVRLHSYEQIVNTSQLVQAQGIQQGENHKVLVGYLDKSSNEFRDFRGELQSRAGDLQGEFRQLKSQVAYLGNILAEFLNSDSRMDSRTQDIRGPHLPIRRAKSESKLIRDIPGVQDALMLAFEYDSSVIQIDIAASLRGVWQISRTDQDRLVTAMHSPKLQRWITETTSSALFLNFNAPPNQNSTSFIAAKLADSIQASALKDQHYNISPVLVLSFFCGSHTSPDDFDFGVGGMMRSLISQLLLAYPGFGLHVVRQIQAANLVSISDLCKIFYLLIGQLPRHRMVFCILDSVTFFEENKSLREESEIVMRELMEVVRWTVEYGCCFKLLLTSPWKSRVLYRHLIEPEKDSVWLPVNVPSQGGFTRGKWERSVGRDMDRLRIYSS</sequence>
<feature type="region of interest" description="Disordered" evidence="1">
    <location>
        <begin position="1"/>
        <end position="27"/>
    </location>
</feature>
<name>A0AAV9UDK8_9PEZI</name>
<accession>A0AAV9UDK8</accession>
<protein>
    <recommendedName>
        <fullName evidence="2">DUF7708 domain-containing protein</fullName>
    </recommendedName>
</protein>
<comment type="caution">
    <text evidence="3">The sequence shown here is derived from an EMBL/GenBank/DDBJ whole genome shotgun (WGS) entry which is preliminary data.</text>
</comment>
<dbReference type="EMBL" id="JAVHNS010000011">
    <property type="protein sequence ID" value="KAK6340045.1"/>
    <property type="molecule type" value="Genomic_DNA"/>
</dbReference>
<dbReference type="PANTHER" id="PTHR40619:SF3">
    <property type="entry name" value="FUNGAL STAND N-TERMINAL GOODBYE DOMAIN-CONTAINING PROTEIN"/>
    <property type="match status" value="1"/>
</dbReference>
<evidence type="ECO:0000313" key="4">
    <source>
        <dbReference type="Proteomes" id="UP001373714"/>
    </source>
</evidence>
<dbReference type="Pfam" id="PF24809">
    <property type="entry name" value="DUF7708"/>
    <property type="match status" value="1"/>
</dbReference>
<evidence type="ECO:0000313" key="3">
    <source>
        <dbReference type="EMBL" id="KAK6340045.1"/>
    </source>
</evidence>
<dbReference type="Proteomes" id="UP001373714">
    <property type="component" value="Unassembled WGS sequence"/>
</dbReference>
<dbReference type="AlphaFoldDB" id="A0AAV9UDK8"/>
<dbReference type="InterPro" id="IPR056125">
    <property type="entry name" value="DUF7708"/>
</dbReference>
<organism evidence="3 4">
    <name type="scientific">Orbilia blumenaviensis</name>
    <dbReference type="NCBI Taxonomy" id="1796055"/>
    <lineage>
        <taxon>Eukaryota</taxon>
        <taxon>Fungi</taxon>
        <taxon>Dikarya</taxon>
        <taxon>Ascomycota</taxon>
        <taxon>Pezizomycotina</taxon>
        <taxon>Orbiliomycetes</taxon>
        <taxon>Orbiliales</taxon>
        <taxon>Orbiliaceae</taxon>
        <taxon>Orbilia</taxon>
    </lineage>
</organism>
<dbReference type="PANTHER" id="PTHR40619">
    <property type="entry name" value="FUNGAL STAND N-TERMINAL GOODBYE DOMAIN-CONTAINING PROTEIN"/>
    <property type="match status" value="1"/>
</dbReference>
<evidence type="ECO:0000256" key="1">
    <source>
        <dbReference type="SAM" id="MobiDB-lite"/>
    </source>
</evidence>
<feature type="domain" description="DUF7708" evidence="2">
    <location>
        <begin position="186"/>
        <end position="309"/>
    </location>
</feature>
<evidence type="ECO:0000259" key="2">
    <source>
        <dbReference type="Pfam" id="PF24809"/>
    </source>
</evidence>
<proteinExistence type="predicted"/>
<keyword evidence="4" id="KW-1185">Reference proteome</keyword>
<reference evidence="3 4" key="1">
    <citation type="submission" date="2019-10" db="EMBL/GenBank/DDBJ databases">
        <authorList>
            <person name="Palmer J.M."/>
        </authorList>
    </citation>
    <scope>NUCLEOTIDE SEQUENCE [LARGE SCALE GENOMIC DNA]</scope>
    <source>
        <strain evidence="3 4">TWF730</strain>
    </source>
</reference>
<gene>
    <name evidence="3" type="ORF">TWF730_001820</name>
</gene>